<feature type="region of interest" description="Disordered" evidence="9">
    <location>
        <begin position="1"/>
        <end position="30"/>
    </location>
</feature>
<dbReference type="InterPro" id="IPR013103">
    <property type="entry name" value="RVT_2"/>
</dbReference>
<comment type="caution">
    <text evidence="12">The sequence shown here is derived from an EMBL/GenBank/DDBJ whole genome shotgun (WGS) entry which is preliminary data.</text>
</comment>
<evidence type="ECO:0000256" key="1">
    <source>
        <dbReference type="ARBA" id="ARBA00022679"/>
    </source>
</evidence>
<evidence type="ECO:0000313" key="14">
    <source>
        <dbReference type="EMBL" id="CAL4774820.1"/>
    </source>
</evidence>
<evidence type="ECO:0000259" key="10">
    <source>
        <dbReference type="PROSITE" id="PS50994"/>
    </source>
</evidence>
<feature type="region of interest" description="Disordered" evidence="9">
    <location>
        <begin position="881"/>
        <end position="981"/>
    </location>
</feature>
<gene>
    <name evidence="12" type="ORF">C1SCF055_LOCUS14772</name>
</gene>
<dbReference type="Proteomes" id="UP001152797">
    <property type="component" value="Unassembled WGS sequence"/>
</dbReference>
<dbReference type="PROSITE" id="PS50994">
    <property type="entry name" value="INTEGRASE"/>
    <property type="match status" value="1"/>
</dbReference>
<dbReference type="GO" id="GO:0016779">
    <property type="term" value="F:nucleotidyltransferase activity"/>
    <property type="evidence" value="ECO:0007669"/>
    <property type="project" value="UniProtKB-KW"/>
</dbReference>
<feature type="compositionally biased region" description="Basic and acidic residues" evidence="9">
    <location>
        <begin position="919"/>
        <end position="931"/>
    </location>
</feature>
<feature type="domain" description="Integrase catalytic" evidence="10">
    <location>
        <begin position="1417"/>
        <end position="1578"/>
    </location>
</feature>
<feature type="compositionally biased region" description="Acidic residues" evidence="9">
    <location>
        <begin position="1334"/>
        <end position="1346"/>
    </location>
</feature>
<evidence type="ECO:0000256" key="4">
    <source>
        <dbReference type="ARBA" id="ARBA00022723"/>
    </source>
</evidence>
<evidence type="ECO:0000256" key="3">
    <source>
        <dbReference type="ARBA" id="ARBA00022722"/>
    </source>
</evidence>
<dbReference type="InterPro" id="IPR010666">
    <property type="entry name" value="Znf_GRF"/>
</dbReference>
<keyword evidence="3" id="KW-0540">Nuclease</keyword>
<evidence type="ECO:0000256" key="9">
    <source>
        <dbReference type="SAM" id="MobiDB-lite"/>
    </source>
</evidence>
<dbReference type="Gene3D" id="3.30.420.10">
    <property type="entry name" value="Ribonuclease H-like superfamily/Ribonuclease H"/>
    <property type="match status" value="1"/>
</dbReference>
<keyword evidence="1" id="KW-0808">Transferase</keyword>
<evidence type="ECO:0000256" key="8">
    <source>
        <dbReference type="PROSITE-ProRule" id="PRU01343"/>
    </source>
</evidence>
<evidence type="ECO:0000313" key="13">
    <source>
        <dbReference type="EMBL" id="CAL1140883.1"/>
    </source>
</evidence>
<reference evidence="12" key="1">
    <citation type="submission" date="2022-10" db="EMBL/GenBank/DDBJ databases">
        <authorList>
            <person name="Chen Y."/>
            <person name="Dougan E. K."/>
            <person name="Chan C."/>
            <person name="Rhodes N."/>
            <person name="Thang M."/>
        </authorList>
    </citation>
    <scope>NUCLEOTIDE SEQUENCE</scope>
</reference>
<keyword evidence="5" id="KW-0255">Endonuclease</keyword>
<dbReference type="PANTHER" id="PTHR37984:SF5">
    <property type="entry name" value="PROTEIN NYNRIN-LIKE"/>
    <property type="match status" value="1"/>
</dbReference>
<feature type="compositionally biased region" description="Low complexity" evidence="9">
    <location>
        <begin position="297"/>
        <end position="317"/>
    </location>
</feature>
<keyword evidence="5" id="KW-0378">Hydrolase</keyword>
<keyword evidence="15" id="KW-1185">Reference proteome</keyword>
<dbReference type="GO" id="GO:0004519">
    <property type="term" value="F:endonuclease activity"/>
    <property type="evidence" value="ECO:0007669"/>
    <property type="project" value="UniProtKB-KW"/>
</dbReference>
<protein>
    <submittedName>
        <fullName evidence="14">Transposon Ty5-1 protein YCL074W</fullName>
    </submittedName>
</protein>
<feature type="domain" description="GRF-type" evidence="11">
    <location>
        <begin position="691"/>
        <end position="730"/>
    </location>
</feature>
<dbReference type="EMBL" id="CAMXCT010001173">
    <property type="protein sequence ID" value="CAI3987508.1"/>
    <property type="molecule type" value="Genomic_DNA"/>
</dbReference>
<keyword evidence="4" id="KW-0479">Metal-binding</keyword>
<dbReference type="InterPro" id="IPR001584">
    <property type="entry name" value="Integrase_cat-core"/>
</dbReference>
<sequence length="2440" mass="272477">MATDDASVVTNGPNGTFRDKDPPPSFDGSNPDLLRRYLRDLELWKWETDIPKLKHAVKVLKQLSGSARAAADEVSVAKLQSEEGVDEIVQKLKEHFQPHLESAMPKAFERAVYGEARRQKETMQDYIIRMDKNFKELAEDQVVTWTAGQYGREVIVKALRKLEKVHKDRGGKTFLAEEGAASEAADVFATMEQESDHEIENYVYVNEGDMDQIFNEEDLKAIRDQKTSRGWSKGRGKGFLGGKISVGGSSNKGGLQFNQGSRVHIESLKLRTRCARCGVVVHWARECSSPPDDYARSRSSAATSTGKSSAPSSLSGRSGFVHVSTISEENPESFAMSSQVFQSSSFCGVTTHGAFGLVDTAAQSGLIGEDALGKLEKELAACGLKVKRTNRKAQARGVGGEAKVREVIEIPLGLGGVNGVLEATVVAEDVPLLIPVRLLRGLRAVIDFSTETVLFRKHGTHTTMSILPSGHASVSITEFANGEWDIPREAQVRGMCREDFVIDKDNHDLQDEDSLGTPSQTPQQRRACAGWHALMLKVLELIMRFQEESMREARRAMSMGQAWQRGGLPSGSLPHVGSMPKAPPLPVLREPLNKQDELEYKRIHGVPPRVPASVCVHPKESLVGAANEYQKEVWCQECHARWKVETNPAPASLRAVPKSLTMIPGTPSSALGTASPASSTTTKMTEVSLKCQCGLPATRLRVKKEGPTKGRHFFKCPNHICNYFAWDPMEMEQLKGATVKDPEVSPEMNKMMEEMEREDSVLMMQQALHEGARNMVGTVVEQAEARHQEVMESRQLQHQSQIEQMHSQLIWLTALARESRVEEVMSDPVKSQEVMKQAVELREKLMAQGTTEGSMQSQGPMPESLHLKANLDIAAGTRELGRGVESQKEGQPGHRCGDSRGARTRAASPEPGQGESTPEGEKGQPGHRCRDPGGAGTWTASPEPGQKETGANGRPGHRCGDSGGARTRAASPVLEPSSKPWKQWMRDLNNEEAEEMIKDAPWAVKIGARKAWNTAVKMQLEEESQEPSTRLVHPVFWMKEGGNQEQEAILAVEEPGGEDIFEEIWGTMKKGLRKRIQRNMRNLTVSEVYSEPRVAAKAQKMGLQQGSSFDLKTGYDFTKPADRNSCFRKIVQEDPELLVVCPPCGPFSCLQNLNYSKMEQSRAIALLGEGLEHLSFAMKLYEWQVRRGRWAIFEHPANSRGWKEPCVERVLALDGVERVRGDQCQYGLQVGPDGGPSKKPTDFMVNGKHMAKRLSMRCQGGHTHVPLMNGRAKQAERYPEKLCEAMVRGFKEDVREGCSSVYAFDLEDALDQEVTRHDEEQDDQSPEVLRGSGGDDEVESEEEVEEGLPRRVTESDKRKIRRLHNNLGHPSAQSFMRALRVARARPEVVKFVKEEFRYDICEAHVQPKAARPSILPRHFAPGKVIGVDVVFMPSNNPRHTIPVLNVTDWATCYQALEPLEGRLSETIWKGFMRSWVRTFGMPEMVVCDQGREFMNSFCRRVDESGAIIRTIGARSPWQQGRTERHGGLAKGMLKKVVEQIGPSNYDEWVTCVYEVESAKNRMFNRSGYSPAQRQIGMNVRIPGSMASDDPFDAVSQRSTASADIQRLLSIREAAQEAFVKHATQESIKRASRARPRVVRDFSAGEAVFVYRKPLPRKGGGPTGRTATWCGPGTVVMQEGPNLWIAMRGEMWKCAKEQVRSATPEENEAYGLLKDEFKELQAELGRKGSKRAFKDISNWDEEGKNIASPHSRAVAAPQPPEEVMRRAAQSVMRNERLDGTPLQGYHPTRNKLENIRFAPYDSSLWSVTEEETDDLEKNDEWQFPDGSQRLREANWRKQKEEPGPRRFWTGFTEFKIKNKVSSTRIVEALAAGKGSDEVKECDIKPEEWPLWKVADGEEWTKVEASGAVKALEIEESHEIEGQLKEAGSSNRILPSTMVRRWKPAELPGEPPTMKSRWCIRGDRDPDLLSLDRYSPTVTTVVISIVLQTASSRKFRCAIGDLKNAFMQSEPLVRPQGRLYCRQPRGGLPGMSPSQLIEILAGAYGLGDAPLHWRKSLLKVLEQIGYRQSSMDPCTFRLFSEGRLRGIIVVEVDDLLTLGDELHFSKMEELQKRFKFGKFKFVDEEEKGVSFNGRRLSQTSDGTYLIDMQKFIEERLREVPLKVGRASRKEDDANEEGRAEARAVVGALTWAAKEGRPDCAAAASLIAGTLNHMKIQDILDLNKAVREAKKDSTMCLRIQPIPPEKMMWGVVTDASYANAKGSTSQGAFGVICAEEKVLNQGEGKMAWSVTVYKDLITENFDLKEWQQALKDQRVMALAKTNAEETLKKSLCVVDAKSLFDHLVKETVGCTDDKRTAIGMQVIRQSMQETGAVIKWIPHPRMFMDCLTKRSGNRSPLIQLLDTGVFSLHDNEANKDYWESVSCGDHCFHVHLPIDLMSGRSEL</sequence>
<feature type="region of interest" description="Disordered" evidence="9">
    <location>
        <begin position="288"/>
        <end position="317"/>
    </location>
</feature>
<dbReference type="OrthoDB" id="426808at2759"/>
<evidence type="ECO:0000256" key="5">
    <source>
        <dbReference type="ARBA" id="ARBA00022759"/>
    </source>
</evidence>
<feature type="compositionally biased region" description="Basic and acidic residues" evidence="9">
    <location>
        <begin position="881"/>
        <end position="901"/>
    </location>
</feature>
<accession>A0A9P1CAB7</accession>
<dbReference type="GO" id="GO:0015074">
    <property type="term" value="P:DNA integration"/>
    <property type="evidence" value="ECO:0007669"/>
    <property type="project" value="InterPro"/>
</dbReference>
<dbReference type="EMBL" id="CAMXCT020001173">
    <property type="protein sequence ID" value="CAL1140883.1"/>
    <property type="molecule type" value="Genomic_DNA"/>
</dbReference>
<proteinExistence type="predicted"/>
<evidence type="ECO:0000256" key="7">
    <source>
        <dbReference type="ARBA" id="ARBA00022833"/>
    </source>
</evidence>
<dbReference type="SUPFAM" id="SSF53098">
    <property type="entry name" value="Ribonuclease H-like"/>
    <property type="match status" value="1"/>
</dbReference>
<keyword evidence="6 8" id="KW-0863">Zinc-finger</keyword>
<evidence type="ECO:0000313" key="15">
    <source>
        <dbReference type="Proteomes" id="UP001152797"/>
    </source>
</evidence>
<dbReference type="InterPro" id="IPR021109">
    <property type="entry name" value="Peptidase_aspartic_dom_sf"/>
</dbReference>
<evidence type="ECO:0000256" key="2">
    <source>
        <dbReference type="ARBA" id="ARBA00022695"/>
    </source>
</evidence>
<dbReference type="EMBL" id="CAMXCT030001173">
    <property type="protein sequence ID" value="CAL4774820.1"/>
    <property type="molecule type" value="Genomic_DNA"/>
</dbReference>
<dbReference type="Pfam" id="PF06839">
    <property type="entry name" value="Zn_ribbon_GRF"/>
    <property type="match status" value="1"/>
</dbReference>
<dbReference type="Pfam" id="PF07727">
    <property type="entry name" value="RVT_2"/>
    <property type="match status" value="1"/>
</dbReference>
<reference evidence="13" key="2">
    <citation type="submission" date="2024-04" db="EMBL/GenBank/DDBJ databases">
        <authorList>
            <person name="Chen Y."/>
            <person name="Shah S."/>
            <person name="Dougan E. K."/>
            <person name="Thang M."/>
            <person name="Chan C."/>
        </authorList>
    </citation>
    <scope>NUCLEOTIDE SEQUENCE [LARGE SCALE GENOMIC DNA]</scope>
</reference>
<evidence type="ECO:0000259" key="11">
    <source>
        <dbReference type="PROSITE" id="PS51999"/>
    </source>
</evidence>
<name>A0A9P1CAB7_9DINO</name>
<evidence type="ECO:0000256" key="6">
    <source>
        <dbReference type="ARBA" id="ARBA00022771"/>
    </source>
</evidence>
<keyword evidence="2" id="KW-0548">Nucleotidyltransferase</keyword>
<dbReference type="InterPro" id="IPR050951">
    <property type="entry name" value="Retrovirus_Pol_polyprotein"/>
</dbReference>
<dbReference type="PANTHER" id="PTHR37984">
    <property type="entry name" value="PROTEIN CBG26694"/>
    <property type="match status" value="1"/>
</dbReference>
<keyword evidence="7" id="KW-0862">Zinc</keyword>
<feature type="region of interest" description="Disordered" evidence="9">
    <location>
        <begin position="1313"/>
        <end position="1366"/>
    </location>
</feature>
<dbReference type="InterPro" id="IPR036397">
    <property type="entry name" value="RNaseH_sf"/>
</dbReference>
<feature type="compositionally biased region" description="Basic and acidic residues" evidence="9">
    <location>
        <begin position="1347"/>
        <end position="1357"/>
    </location>
</feature>
<dbReference type="GO" id="GO:0008270">
    <property type="term" value="F:zinc ion binding"/>
    <property type="evidence" value="ECO:0007669"/>
    <property type="project" value="UniProtKB-KW"/>
</dbReference>
<organism evidence="12">
    <name type="scientific">Cladocopium goreaui</name>
    <dbReference type="NCBI Taxonomy" id="2562237"/>
    <lineage>
        <taxon>Eukaryota</taxon>
        <taxon>Sar</taxon>
        <taxon>Alveolata</taxon>
        <taxon>Dinophyceae</taxon>
        <taxon>Suessiales</taxon>
        <taxon>Symbiodiniaceae</taxon>
        <taxon>Cladocopium</taxon>
    </lineage>
</organism>
<dbReference type="PROSITE" id="PS51999">
    <property type="entry name" value="ZF_GRF"/>
    <property type="match status" value="1"/>
</dbReference>
<evidence type="ECO:0000313" key="12">
    <source>
        <dbReference type="EMBL" id="CAI3987508.1"/>
    </source>
</evidence>
<dbReference type="Gene3D" id="2.40.70.10">
    <property type="entry name" value="Acid Proteases"/>
    <property type="match status" value="1"/>
</dbReference>
<dbReference type="GO" id="GO:0003676">
    <property type="term" value="F:nucleic acid binding"/>
    <property type="evidence" value="ECO:0007669"/>
    <property type="project" value="InterPro"/>
</dbReference>
<dbReference type="InterPro" id="IPR012337">
    <property type="entry name" value="RNaseH-like_sf"/>
</dbReference>